<dbReference type="InterPro" id="IPR024425">
    <property type="entry name" value="LiaF-like_C"/>
</dbReference>
<proteinExistence type="predicted"/>
<dbReference type="AlphaFoldDB" id="A0A6L9S457"/>
<sequence length="209" mass="22304">MNDSQDQRALRASDADRDRIAERLREAAAEGRLSLSELEERIEELYSTRTYGELEHVVEDLPGIDSSLSPRAATAPSPTSSPAPRPGRVGGHAGARRAKAVFGGLVRRGHWVVPSRYYVKLVFGGGKLDLREAQLESDEVQIRVKAVFGGAEILVPDDVHVVVDGDGIFGAFDDQASTRQPPAGAPLVRIVGKAVFGGVVVKRGPGATS</sequence>
<dbReference type="Pfam" id="PF09922">
    <property type="entry name" value="LiaF-like_C"/>
    <property type="match status" value="1"/>
</dbReference>
<keyword evidence="5" id="KW-1185">Reference proteome</keyword>
<evidence type="ECO:0000259" key="2">
    <source>
        <dbReference type="Pfam" id="PF08044"/>
    </source>
</evidence>
<evidence type="ECO:0000313" key="4">
    <source>
        <dbReference type="EMBL" id="NED99818.1"/>
    </source>
</evidence>
<dbReference type="InterPro" id="IPR012551">
    <property type="entry name" value="DUF1707_SHOCT-like"/>
</dbReference>
<dbReference type="Pfam" id="PF08044">
    <property type="entry name" value="DUF1707"/>
    <property type="match status" value="1"/>
</dbReference>
<dbReference type="Proteomes" id="UP000475214">
    <property type="component" value="Unassembled WGS sequence"/>
</dbReference>
<accession>A0A6L9S457</accession>
<feature type="domain" description="DUF1707" evidence="2">
    <location>
        <begin position="10"/>
        <end position="62"/>
    </location>
</feature>
<evidence type="ECO:0000256" key="1">
    <source>
        <dbReference type="SAM" id="MobiDB-lite"/>
    </source>
</evidence>
<feature type="compositionally biased region" description="Low complexity" evidence="1">
    <location>
        <begin position="66"/>
        <end position="78"/>
    </location>
</feature>
<comment type="caution">
    <text evidence="4">The sequence shown here is derived from an EMBL/GenBank/DDBJ whole genome shotgun (WGS) entry which is preliminary data.</text>
</comment>
<reference evidence="4 5" key="1">
    <citation type="submission" date="2020-02" db="EMBL/GenBank/DDBJ databases">
        <authorList>
            <person name="Li X.-J."/>
            <person name="Han X.-M."/>
        </authorList>
    </citation>
    <scope>NUCLEOTIDE SEQUENCE [LARGE SCALE GENOMIC DNA]</scope>
    <source>
        <strain evidence="4 5">CCTCC AB 2017055</strain>
    </source>
</reference>
<gene>
    <name evidence="4" type="ORF">G1H10_06525</name>
</gene>
<dbReference type="EMBL" id="JAAGOA010000003">
    <property type="protein sequence ID" value="NED99818.1"/>
    <property type="molecule type" value="Genomic_DNA"/>
</dbReference>
<name>A0A6L9S457_9ACTN</name>
<protein>
    <submittedName>
        <fullName evidence="4">DUF1707 domain-containing protein</fullName>
    </submittedName>
</protein>
<evidence type="ECO:0000313" key="5">
    <source>
        <dbReference type="Proteomes" id="UP000475214"/>
    </source>
</evidence>
<organism evidence="4 5">
    <name type="scientific">Phytoactinopolyspora halotolerans</name>
    <dbReference type="NCBI Taxonomy" id="1981512"/>
    <lineage>
        <taxon>Bacteria</taxon>
        <taxon>Bacillati</taxon>
        <taxon>Actinomycetota</taxon>
        <taxon>Actinomycetes</taxon>
        <taxon>Jiangellales</taxon>
        <taxon>Jiangellaceae</taxon>
        <taxon>Phytoactinopolyspora</taxon>
    </lineage>
</organism>
<dbReference type="PANTHER" id="PTHR40763:SF4">
    <property type="entry name" value="DUF1707 DOMAIN-CONTAINING PROTEIN"/>
    <property type="match status" value="1"/>
</dbReference>
<feature type="domain" description="Cell wall-active antibiotics response LiaF-like C-terminal" evidence="3">
    <location>
        <begin position="119"/>
        <end position="173"/>
    </location>
</feature>
<dbReference type="PANTHER" id="PTHR40763">
    <property type="entry name" value="MEMBRANE PROTEIN-RELATED"/>
    <property type="match status" value="1"/>
</dbReference>
<feature type="region of interest" description="Disordered" evidence="1">
    <location>
        <begin position="65"/>
        <end position="93"/>
    </location>
</feature>
<dbReference type="RefSeq" id="WP_163734337.1">
    <property type="nucleotide sequence ID" value="NZ_JAAGOA010000003.1"/>
</dbReference>
<evidence type="ECO:0000259" key="3">
    <source>
        <dbReference type="Pfam" id="PF09922"/>
    </source>
</evidence>